<proteinExistence type="predicted"/>
<dbReference type="Pfam" id="PF13489">
    <property type="entry name" value="Methyltransf_23"/>
    <property type="match status" value="1"/>
</dbReference>
<dbReference type="Gene3D" id="3.40.50.150">
    <property type="entry name" value="Vaccinia Virus protein VP39"/>
    <property type="match status" value="1"/>
</dbReference>
<dbReference type="PANTHER" id="PTHR43861:SF3">
    <property type="entry name" value="PUTATIVE (AFU_ORTHOLOGUE AFUA_2G14390)-RELATED"/>
    <property type="match status" value="1"/>
</dbReference>
<evidence type="ECO:0000256" key="1">
    <source>
        <dbReference type="ARBA" id="ARBA00022679"/>
    </source>
</evidence>
<dbReference type="GO" id="GO:0032259">
    <property type="term" value="P:methylation"/>
    <property type="evidence" value="ECO:0007669"/>
    <property type="project" value="UniProtKB-KW"/>
</dbReference>
<keyword evidence="4" id="KW-1185">Reference proteome</keyword>
<gene>
    <name evidence="3" type="ORF">Ahu01nite_064100</name>
</gene>
<dbReference type="RefSeq" id="WP_203840361.1">
    <property type="nucleotide sequence ID" value="NZ_BAAATV010000009.1"/>
</dbReference>
<accession>A0ABQ3ZXJ8</accession>
<dbReference type="InterPro" id="IPR029063">
    <property type="entry name" value="SAM-dependent_MTases_sf"/>
</dbReference>
<dbReference type="PANTHER" id="PTHR43861">
    <property type="entry name" value="TRANS-ACONITATE 2-METHYLTRANSFERASE-RELATED"/>
    <property type="match status" value="1"/>
</dbReference>
<name>A0ABQ3ZXJ8_9ACTN</name>
<keyword evidence="1" id="KW-0808">Transferase</keyword>
<comment type="caution">
    <text evidence="3">The sequence shown here is derived from an EMBL/GenBank/DDBJ whole genome shotgun (WGS) entry which is preliminary data.</text>
</comment>
<dbReference type="GO" id="GO:0008168">
    <property type="term" value="F:methyltransferase activity"/>
    <property type="evidence" value="ECO:0007669"/>
    <property type="project" value="UniProtKB-KW"/>
</dbReference>
<sequence length="278" mass="29570">MTTPTHSDAPAPAGPAYSFNNDDRAAADRHRFLAEIFDEESTARIAGLGDLTGSRCLELGAGGGSVARWMVDQVGPTGRVLATDLNPRHIPTDQGYGVLTHNLVTEPVPEGPWDVIHARLVLMHIPERREILPRLAAALAPGGALIIEDFHTALTDLVLAAPDPESKALFNSFQATMIKEVLSPSGTDPTWGPQIHEAMLDAGLADVDTVITARSWPGGTAGALLSGANIQQVRGKLIAQGFTEAQLDSLLRLITDPRFVVRGNLVYSTVGRRPEAGV</sequence>
<dbReference type="EMBL" id="BOMN01000088">
    <property type="protein sequence ID" value="GIE23308.1"/>
    <property type="molecule type" value="Genomic_DNA"/>
</dbReference>
<organism evidence="3 4">
    <name type="scientific">Winogradskya humida</name>
    <dbReference type="NCBI Taxonomy" id="113566"/>
    <lineage>
        <taxon>Bacteria</taxon>
        <taxon>Bacillati</taxon>
        <taxon>Actinomycetota</taxon>
        <taxon>Actinomycetes</taxon>
        <taxon>Micromonosporales</taxon>
        <taxon>Micromonosporaceae</taxon>
        <taxon>Winogradskya</taxon>
    </lineage>
</organism>
<dbReference type="Proteomes" id="UP000603200">
    <property type="component" value="Unassembled WGS sequence"/>
</dbReference>
<evidence type="ECO:0000313" key="4">
    <source>
        <dbReference type="Proteomes" id="UP000603200"/>
    </source>
</evidence>
<keyword evidence="3" id="KW-0489">Methyltransferase</keyword>
<reference evidence="3 4" key="1">
    <citation type="submission" date="2021-01" db="EMBL/GenBank/DDBJ databases">
        <title>Whole genome shotgun sequence of Actinoplanes humidus NBRC 14915.</title>
        <authorList>
            <person name="Komaki H."/>
            <person name="Tamura T."/>
        </authorList>
    </citation>
    <scope>NUCLEOTIDE SEQUENCE [LARGE SCALE GENOMIC DNA]</scope>
    <source>
        <strain evidence="3 4">NBRC 14915</strain>
    </source>
</reference>
<evidence type="ECO:0000256" key="2">
    <source>
        <dbReference type="SAM" id="MobiDB-lite"/>
    </source>
</evidence>
<evidence type="ECO:0000313" key="3">
    <source>
        <dbReference type="EMBL" id="GIE23308.1"/>
    </source>
</evidence>
<feature type="region of interest" description="Disordered" evidence="2">
    <location>
        <begin position="1"/>
        <end position="21"/>
    </location>
</feature>
<protein>
    <submittedName>
        <fullName evidence="3">Methyltransferase</fullName>
    </submittedName>
</protein>
<dbReference type="SUPFAM" id="SSF53335">
    <property type="entry name" value="S-adenosyl-L-methionine-dependent methyltransferases"/>
    <property type="match status" value="1"/>
</dbReference>